<proteinExistence type="inferred from homology"/>
<comment type="function">
    <text evidence="5">Could be a nuclease involved in processing of the 5'-end of pre-16S rRNA.</text>
</comment>
<comment type="subcellular location">
    <subcellularLocation>
        <location evidence="5">Cytoplasm</location>
    </subcellularLocation>
</comment>
<evidence type="ECO:0000256" key="1">
    <source>
        <dbReference type="ARBA" id="ARBA00022490"/>
    </source>
</evidence>
<dbReference type="HAMAP" id="MF_00651">
    <property type="entry name" value="Nuclease_YqgF"/>
    <property type="match status" value="1"/>
</dbReference>
<dbReference type="InterPro" id="IPR037027">
    <property type="entry name" value="YqgF/RNaseH-like_dom_sf"/>
</dbReference>
<dbReference type="GO" id="GO:0016788">
    <property type="term" value="F:hydrolase activity, acting on ester bonds"/>
    <property type="evidence" value="ECO:0007669"/>
    <property type="project" value="UniProtKB-UniRule"/>
</dbReference>
<evidence type="ECO:0000259" key="6">
    <source>
        <dbReference type="SMART" id="SM00732"/>
    </source>
</evidence>
<organism evidence="7 8">
    <name type="scientific">Aminipila butyrica</name>
    <dbReference type="NCBI Taxonomy" id="433296"/>
    <lineage>
        <taxon>Bacteria</taxon>
        <taxon>Bacillati</taxon>
        <taxon>Bacillota</taxon>
        <taxon>Clostridia</taxon>
        <taxon>Peptostreptococcales</taxon>
        <taxon>Anaerovoracaceae</taxon>
        <taxon>Aminipila</taxon>
    </lineage>
</organism>
<keyword evidence="1 5" id="KW-0963">Cytoplasm</keyword>
<dbReference type="EMBL" id="CP048649">
    <property type="protein sequence ID" value="QIB69436.1"/>
    <property type="molecule type" value="Genomic_DNA"/>
</dbReference>
<dbReference type="NCBIfam" id="TIGR00250">
    <property type="entry name" value="RNAse_H_YqgF"/>
    <property type="match status" value="1"/>
</dbReference>
<evidence type="ECO:0000313" key="8">
    <source>
        <dbReference type="Proteomes" id="UP000466848"/>
    </source>
</evidence>
<dbReference type="SUPFAM" id="SSF53098">
    <property type="entry name" value="Ribonuclease H-like"/>
    <property type="match status" value="1"/>
</dbReference>
<reference evidence="7 8" key="1">
    <citation type="submission" date="2020-02" db="EMBL/GenBank/DDBJ databases">
        <authorList>
            <person name="Kim Y.B."/>
            <person name="Roh S.W."/>
        </authorList>
    </citation>
    <scope>NUCLEOTIDE SEQUENCE [LARGE SCALE GENOMIC DNA]</scope>
    <source>
        <strain evidence="7 8">DSM 103574</strain>
    </source>
</reference>
<gene>
    <name evidence="7" type="primary">ruvX</name>
    <name evidence="7" type="ORF">Ami103574_08875</name>
</gene>
<comment type="similarity">
    <text evidence="5">Belongs to the YqgF HJR family.</text>
</comment>
<dbReference type="SMART" id="SM00732">
    <property type="entry name" value="YqgFc"/>
    <property type="match status" value="1"/>
</dbReference>
<feature type="domain" description="YqgF/RNase H-like" evidence="6">
    <location>
        <begin position="1"/>
        <end position="107"/>
    </location>
</feature>
<sequence length="150" mass="16933">MRKIALDVGDKTIGVAVSDELLLSANGITTIQRVGIRKDTGKVLDYIREYNCDTVVIGLPKKLDGTDSIQTEKVYEFKTMLANKLKSSGMADIQLVFQDERLTTVMAERVLIEADVSRKKRKDVIDKQAAILILQGYLDRLAFERRQNQE</sequence>
<evidence type="ECO:0000256" key="2">
    <source>
        <dbReference type="ARBA" id="ARBA00022517"/>
    </source>
</evidence>
<protein>
    <recommendedName>
        <fullName evidence="5">Putative pre-16S rRNA nuclease</fullName>
        <ecNumber evidence="5">3.1.-.-</ecNumber>
    </recommendedName>
</protein>
<dbReference type="GO" id="GO:0000967">
    <property type="term" value="P:rRNA 5'-end processing"/>
    <property type="evidence" value="ECO:0007669"/>
    <property type="project" value="UniProtKB-UniRule"/>
</dbReference>
<evidence type="ECO:0000256" key="4">
    <source>
        <dbReference type="ARBA" id="ARBA00022801"/>
    </source>
</evidence>
<dbReference type="InterPro" id="IPR005227">
    <property type="entry name" value="YqgF"/>
</dbReference>
<dbReference type="CDD" id="cd16964">
    <property type="entry name" value="YqgF"/>
    <property type="match status" value="1"/>
</dbReference>
<dbReference type="Pfam" id="PF03652">
    <property type="entry name" value="RuvX"/>
    <property type="match status" value="1"/>
</dbReference>
<dbReference type="PANTHER" id="PTHR33317:SF4">
    <property type="entry name" value="POLYNUCLEOTIDYL TRANSFERASE, RIBONUCLEASE H-LIKE SUPERFAMILY PROTEIN"/>
    <property type="match status" value="1"/>
</dbReference>
<dbReference type="KEGG" id="abut:Ami103574_08875"/>
<dbReference type="EC" id="3.1.-.-" evidence="5"/>
<dbReference type="InterPro" id="IPR006641">
    <property type="entry name" value="YqgF/RNaseH-like_dom"/>
</dbReference>
<evidence type="ECO:0000256" key="3">
    <source>
        <dbReference type="ARBA" id="ARBA00022722"/>
    </source>
</evidence>
<keyword evidence="3 5" id="KW-0540">Nuclease</keyword>
<evidence type="ECO:0000313" key="7">
    <source>
        <dbReference type="EMBL" id="QIB69436.1"/>
    </source>
</evidence>
<dbReference type="GO" id="GO:0005829">
    <property type="term" value="C:cytosol"/>
    <property type="evidence" value="ECO:0007669"/>
    <property type="project" value="TreeGrafter"/>
</dbReference>
<dbReference type="PANTHER" id="PTHR33317">
    <property type="entry name" value="POLYNUCLEOTIDYL TRANSFERASE, RIBONUCLEASE H-LIKE SUPERFAMILY PROTEIN"/>
    <property type="match status" value="1"/>
</dbReference>
<evidence type="ECO:0000256" key="5">
    <source>
        <dbReference type="HAMAP-Rule" id="MF_00651"/>
    </source>
</evidence>
<name>A0A858BZC6_9FIRM</name>
<dbReference type="Proteomes" id="UP000466848">
    <property type="component" value="Chromosome"/>
</dbReference>
<dbReference type="GO" id="GO:0004518">
    <property type="term" value="F:nuclease activity"/>
    <property type="evidence" value="ECO:0007669"/>
    <property type="project" value="UniProtKB-KW"/>
</dbReference>
<dbReference type="Gene3D" id="3.30.420.140">
    <property type="entry name" value="YqgF/RNase H-like domain"/>
    <property type="match status" value="1"/>
</dbReference>
<keyword evidence="4 5" id="KW-0378">Hydrolase</keyword>
<dbReference type="InterPro" id="IPR012337">
    <property type="entry name" value="RNaseH-like_sf"/>
</dbReference>
<accession>A0A858BZC6</accession>
<keyword evidence="2 5" id="KW-0690">Ribosome biogenesis</keyword>
<keyword evidence="8" id="KW-1185">Reference proteome</keyword>
<dbReference type="AlphaFoldDB" id="A0A858BZC6"/>
<dbReference type="RefSeq" id="WP_163066679.1">
    <property type="nucleotide sequence ID" value="NZ_CP048649.1"/>
</dbReference>